<evidence type="ECO:0000313" key="3">
    <source>
        <dbReference type="EMBL" id="CAJ61672.1"/>
    </source>
</evidence>
<dbReference type="STRING" id="326424.FRAAL3028"/>
<protein>
    <recommendedName>
        <fullName evidence="2">Coenzyme Q-binding protein COQ10 START domain-containing protein</fullName>
    </recommendedName>
</protein>
<feature type="domain" description="Coenzyme Q-binding protein COQ10 START" evidence="2">
    <location>
        <begin position="125"/>
        <end position="245"/>
    </location>
</feature>
<dbReference type="RefSeq" id="WP_011604177.1">
    <property type="nucleotide sequence ID" value="NC_008278.1"/>
</dbReference>
<dbReference type="Pfam" id="PF03364">
    <property type="entry name" value="Polyketide_cyc"/>
    <property type="match status" value="1"/>
</dbReference>
<feature type="region of interest" description="Disordered" evidence="1">
    <location>
        <begin position="264"/>
        <end position="335"/>
    </location>
</feature>
<dbReference type="HOGENOM" id="CLU_042786_1_0_11"/>
<dbReference type="OrthoDB" id="3695445at2"/>
<dbReference type="InterPro" id="IPR023393">
    <property type="entry name" value="START-like_dom_sf"/>
</dbReference>
<dbReference type="CDD" id="cd07817">
    <property type="entry name" value="SRPBCC_8"/>
    <property type="match status" value="1"/>
</dbReference>
<dbReference type="Gene3D" id="3.30.530.20">
    <property type="match status" value="1"/>
</dbReference>
<sequence>MTQTTAKQTGIVGALRENPATKNLVDQAKNLAKARGAQLVGKTTERLTSGTDKLNVLADTGGAASALKAGSQQLASGKSPLRAAFATAATAAKDKVKSVLHLGGKGAGGKGGPPKATNIEETIDVGVPVSVAYDQWTQYPQFSRFMKGVEAVDAKSETEQNWRVKVFKSRRSWAAKVQEQIPDRRIVWTSEGPKGSTKGAVTFHPLADDLTRVLLAMEYYPSGLMEKIGNIWRAGGRRARLDLKHFRRYITMQGEASGSWRGVIRDGEVVQRPDEGEQGAEESEGTRDADDAANSGRGDAGRPAGATPGPSGEDTGDESEQTSDAEARPKASVGG</sequence>
<reference evidence="3 4" key="1">
    <citation type="journal article" date="2007" name="Genome Res.">
        <title>Genome characteristics of facultatively symbiotic Frankia sp. strains reflect host range and host plant biogeography.</title>
        <authorList>
            <person name="Normand P."/>
            <person name="Lapierre P."/>
            <person name="Tisa L.S."/>
            <person name="Gogarten J.P."/>
            <person name="Alloisio N."/>
            <person name="Bagnarol E."/>
            <person name="Bassi C.A."/>
            <person name="Berry A.M."/>
            <person name="Bickhart D.M."/>
            <person name="Choisne N."/>
            <person name="Couloux A."/>
            <person name="Cournoyer B."/>
            <person name="Cruveiller S."/>
            <person name="Daubin V."/>
            <person name="Demange N."/>
            <person name="Francino M.P."/>
            <person name="Goltsman E."/>
            <person name="Huang Y."/>
            <person name="Kopp O.R."/>
            <person name="Labarre L."/>
            <person name="Lapidus A."/>
            <person name="Lavire C."/>
            <person name="Marechal J."/>
            <person name="Martinez M."/>
            <person name="Mastronunzio J.E."/>
            <person name="Mullin B.C."/>
            <person name="Niemann J."/>
            <person name="Pujic P."/>
            <person name="Rawnsley T."/>
            <person name="Rouy Z."/>
            <person name="Schenowitz C."/>
            <person name="Sellstedt A."/>
            <person name="Tavares F."/>
            <person name="Tomkins J.P."/>
            <person name="Vallenet D."/>
            <person name="Valverde C."/>
            <person name="Wall L.G."/>
            <person name="Wang Y."/>
            <person name="Medigue C."/>
            <person name="Benson D.R."/>
        </authorList>
    </citation>
    <scope>NUCLEOTIDE SEQUENCE [LARGE SCALE GENOMIC DNA]</scope>
    <source>
        <strain evidence="4">DSM 45986 / CECT 9034 / ACN14a</strain>
    </source>
</reference>
<dbReference type="PANTHER" id="PTHR33824">
    <property type="entry name" value="POLYKETIDE CYCLASE/DEHYDRASE AND LIPID TRANSPORT SUPERFAMILY PROTEIN"/>
    <property type="match status" value="1"/>
</dbReference>
<dbReference type="EMBL" id="CT573213">
    <property type="protein sequence ID" value="CAJ61672.1"/>
    <property type="molecule type" value="Genomic_DNA"/>
</dbReference>
<dbReference type="InterPro" id="IPR047137">
    <property type="entry name" value="ORF3"/>
</dbReference>
<feature type="compositionally biased region" description="Acidic residues" evidence="1">
    <location>
        <begin position="314"/>
        <end position="323"/>
    </location>
</feature>
<proteinExistence type="predicted"/>
<dbReference type="KEGG" id="fal:FRAAL3028"/>
<keyword evidence="4" id="KW-1185">Reference proteome</keyword>
<evidence type="ECO:0000259" key="2">
    <source>
        <dbReference type="Pfam" id="PF03364"/>
    </source>
</evidence>
<dbReference type="Proteomes" id="UP000000657">
    <property type="component" value="Chromosome"/>
</dbReference>
<dbReference type="PANTHER" id="PTHR33824:SF7">
    <property type="entry name" value="POLYKETIDE CYCLASE_DEHYDRASE AND LIPID TRANSPORT SUPERFAMILY PROTEIN"/>
    <property type="match status" value="1"/>
</dbReference>
<evidence type="ECO:0000256" key="1">
    <source>
        <dbReference type="SAM" id="MobiDB-lite"/>
    </source>
</evidence>
<organism evidence="3 4">
    <name type="scientific">Frankia alni (strain DSM 45986 / CECT 9034 / ACN14a)</name>
    <dbReference type="NCBI Taxonomy" id="326424"/>
    <lineage>
        <taxon>Bacteria</taxon>
        <taxon>Bacillati</taxon>
        <taxon>Actinomycetota</taxon>
        <taxon>Actinomycetes</taxon>
        <taxon>Frankiales</taxon>
        <taxon>Frankiaceae</taxon>
        <taxon>Frankia</taxon>
    </lineage>
</organism>
<dbReference type="InterPro" id="IPR005031">
    <property type="entry name" value="COQ10_START"/>
</dbReference>
<gene>
    <name evidence="3" type="ordered locus">FRAAL3028</name>
</gene>
<name>Q0RLD3_FRAAA</name>
<dbReference type="SUPFAM" id="SSF55961">
    <property type="entry name" value="Bet v1-like"/>
    <property type="match status" value="1"/>
</dbReference>
<accession>Q0RLD3</accession>
<dbReference type="eggNOG" id="COG5637">
    <property type="taxonomic scope" value="Bacteria"/>
</dbReference>
<dbReference type="AlphaFoldDB" id="Q0RLD3"/>
<feature type="compositionally biased region" description="Basic and acidic residues" evidence="1">
    <location>
        <begin position="264"/>
        <end position="275"/>
    </location>
</feature>
<evidence type="ECO:0000313" key="4">
    <source>
        <dbReference type="Proteomes" id="UP000000657"/>
    </source>
</evidence>